<proteinExistence type="predicted"/>
<feature type="domain" description="Rhodanese" evidence="1">
    <location>
        <begin position="60"/>
        <end position="149"/>
    </location>
</feature>
<name>A0A6L5X9R5_9FIRM</name>
<dbReference type="Pfam" id="PF00581">
    <property type="entry name" value="Rhodanese"/>
    <property type="match status" value="1"/>
</dbReference>
<gene>
    <name evidence="2" type="ORF">FYJ35_10725</name>
</gene>
<dbReference type="Gene3D" id="3.40.250.10">
    <property type="entry name" value="Rhodanese-like domain"/>
    <property type="match status" value="1"/>
</dbReference>
<organism evidence="2 3">
    <name type="scientific">Porcincola intestinalis</name>
    <dbReference type="NCBI Taxonomy" id="2606632"/>
    <lineage>
        <taxon>Bacteria</taxon>
        <taxon>Bacillati</taxon>
        <taxon>Bacillota</taxon>
        <taxon>Clostridia</taxon>
        <taxon>Lachnospirales</taxon>
        <taxon>Lachnospiraceae</taxon>
        <taxon>Porcincola</taxon>
    </lineage>
</organism>
<reference evidence="2 3" key="1">
    <citation type="submission" date="2019-08" db="EMBL/GenBank/DDBJ databases">
        <title>In-depth cultivation of the pig gut microbiome towards novel bacterial diversity and tailored functional studies.</title>
        <authorList>
            <person name="Wylensek D."/>
            <person name="Hitch T.C.A."/>
            <person name="Clavel T."/>
        </authorList>
    </citation>
    <scope>NUCLEOTIDE SEQUENCE [LARGE SCALE GENOMIC DNA]</scope>
    <source>
        <strain evidence="2 3">Oil+RF-744-WCA-WT-11</strain>
    </source>
</reference>
<accession>A0A6L5X9R5</accession>
<dbReference type="AlphaFoldDB" id="A0A6L5X9R5"/>
<evidence type="ECO:0000313" key="3">
    <source>
        <dbReference type="Proteomes" id="UP000481852"/>
    </source>
</evidence>
<dbReference type="SUPFAM" id="SSF52821">
    <property type="entry name" value="Rhodanese/Cell cycle control phosphatase"/>
    <property type="match status" value="1"/>
</dbReference>
<dbReference type="PANTHER" id="PTHR43031">
    <property type="entry name" value="FAD-DEPENDENT OXIDOREDUCTASE"/>
    <property type="match status" value="1"/>
</dbReference>
<dbReference type="InterPro" id="IPR001763">
    <property type="entry name" value="Rhodanese-like_dom"/>
</dbReference>
<protein>
    <submittedName>
        <fullName evidence="2">Rhodanese-like domain-containing protein</fullName>
    </submittedName>
</protein>
<sequence length="158" mass="17714">MRSYRKRKMTSREKIALITFLTSLVTGLCAVFLLTRSVRPSAGKPYEMLEVTDARKYMSYEKNYMVIDVREPELYSAGHLQRAVNIPYSELVKKAPAILRDSNQSVYVYGSTLEESCAAAQKLSDMGYSGVAEIGSYADWQKDLIGTETESLMGATIE</sequence>
<evidence type="ECO:0000259" key="1">
    <source>
        <dbReference type="PROSITE" id="PS50206"/>
    </source>
</evidence>
<dbReference type="EMBL" id="VULZ01000012">
    <property type="protein sequence ID" value="MSS15504.1"/>
    <property type="molecule type" value="Genomic_DNA"/>
</dbReference>
<dbReference type="PROSITE" id="PS50206">
    <property type="entry name" value="RHODANESE_3"/>
    <property type="match status" value="1"/>
</dbReference>
<dbReference type="Proteomes" id="UP000481852">
    <property type="component" value="Unassembled WGS sequence"/>
</dbReference>
<dbReference type="InterPro" id="IPR050229">
    <property type="entry name" value="GlpE_sulfurtransferase"/>
</dbReference>
<evidence type="ECO:0000313" key="2">
    <source>
        <dbReference type="EMBL" id="MSS15504.1"/>
    </source>
</evidence>
<keyword evidence="3" id="KW-1185">Reference proteome</keyword>
<dbReference type="RefSeq" id="WP_154526423.1">
    <property type="nucleotide sequence ID" value="NZ_JAQYJL010000010.1"/>
</dbReference>
<dbReference type="SMART" id="SM00450">
    <property type="entry name" value="RHOD"/>
    <property type="match status" value="1"/>
</dbReference>
<comment type="caution">
    <text evidence="2">The sequence shown here is derived from an EMBL/GenBank/DDBJ whole genome shotgun (WGS) entry which is preliminary data.</text>
</comment>
<dbReference type="PANTHER" id="PTHR43031:SF1">
    <property type="entry name" value="PYRIDINE NUCLEOTIDE-DISULPHIDE OXIDOREDUCTASE"/>
    <property type="match status" value="1"/>
</dbReference>
<dbReference type="CDD" id="cd00158">
    <property type="entry name" value="RHOD"/>
    <property type="match status" value="1"/>
</dbReference>
<dbReference type="InterPro" id="IPR036873">
    <property type="entry name" value="Rhodanese-like_dom_sf"/>
</dbReference>